<evidence type="ECO:0000313" key="3">
    <source>
        <dbReference type="Proteomes" id="UP000305282"/>
    </source>
</evidence>
<dbReference type="GO" id="GO:0016853">
    <property type="term" value="F:isomerase activity"/>
    <property type="evidence" value="ECO:0007669"/>
    <property type="project" value="UniProtKB-KW"/>
</dbReference>
<evidence type="ECO:0000313" key="2">
    <source>
        <dbReference type="EMBL" id="THJ25639.1"/>
    </source>
</evidence>
<keyword evidence="2" id="KW-0413">Isomerase</keyword>
<sequence>MGHEYITLDDEPRGVRVLTLNRPDRMNSWNAAMRQELRDAVEDTALDPGVRVLIITGAGERAFSAGEDVGGMGDLTALGTRGFRAHAWRIHDVFDTIEAMEIPM</sequence>
<dbReference type="InterPro" id="IPR029045">
    <property type="entry name" value="ClpP/crotonase-like_dom_sf"/>
</dbReference>
<dbReference type="Gene3D" id="3.90.226.10">
    <property type="entry name" value="2-enoyl-CoA Hydratase, Chain A, domain 1"/>
    <property type="match status" value="1"/>
</dbReference>
<name>A0A4S5B1Z0_9ACTN</name>
<accession>A0A4S5B1Z0</accession>
<dbReference type="Pfam" id="PF00378">
    <property type="entry name" value="ECH_1"/>
    <property type="match status" value="1"/>
</dbReference>
<dbReference type="RefSeq" id="WP_136449735.1">
    <property type="nucleotide sequence ID" value="NZ_SSXH01001094.1"/>
</dbReference>
<dbReference type="PANTHER" id="PTHR42964">
    <property type="entry name" value="ENOYL-COA HYDRATASE"/>
    <property type="match status" value="1"/>
</dbReference>
<evidence type="ECO:0000256" key="1">
    <source>
        <dbReference type="ARBA" id="ARBA00005254"/>
    </source>
</evidence>
<dbReference type="AlphaFoldDB" id="A0A4S5B1Z0"/>
<dbReference type="EMBL" id="SSXH01001094">
    <property type="protein sequence ID" value="THJ25639.1"/>
    <property type="molecule type" value="Genomic_DNA"/>
</dbReference>
<dbReference type="Proteomes" id="UP000305282">
    <property type="component" value="Unassembled WGS sequence"/>
</dbReference>
<feature type="non-terminal residue" evidence="2">
    <location>
        <position position="104"/>
    </location>
</feature>
<dbReference type="GO" id="GO:0008300">
    <property type="term" value="P:isoprenoid catabolic process"/>
    <property type="evidence" value="ECO:0007669"/>
    <property type="project" value="TreeGrafter"/>
</dbReference>
<organism evidence="2 3">
    <name type="scientific">Candidatus Frankia alpina</name>
    <dbReference type="NCBI Taxonomy" id="2699483"/>
    <lineage>
        <taxon>Bacteria</taxon>
        <taxon>Bacillati</taxon>
        <taxon>Actinomycetota</taxon>
        <taxon>Actinomycetes</taxon>
        <taxon>Frankiales</taxon>
        <taxon>Frankiaceae</taxon>
        <taxon>Frankia</taxon>
    </lineage>
</organism>
<dbReference type="InterPro" id="IPR051683">
    <property type="entry name" value="Enoyl-CoA_Hydratase/Isomerase"/>
</dbReference>
<reference evidence="2 3" key="1">
    <citation type="submission" date="2019-04" db="EMBL/GenBank/DDBJ databases">
        <title>Draft genome sequences for three unisolated Alnus-infective Frankia Sp+ strains, AgTrS, AiOr and AvVan, the first sequenced Frankia strains able to sporulate in-planta.</title>
        <authorList>
            <person name="Bethencourt L."/>
            <person name="Vautrin F."/>
            <person name="Taib N."/>
            <person name="Dubost A."/>
            <person name="Castro-Garcia L."/>
            <person name="Imbaud O."/>
            <person name="Abrouk D."/>
            <person name="Fournier P."/>
            <person name="Briolay J."/>
            <person name="Nguyen A."/>
            <person name="Normand P."/>
            <person name="Fernandez M.P."/>
            <person name="Brochier-Armanet C."/>
            <person name="Herrera-Belaroussi A."/>
        </authorList>
    </citation>
    <scope>NUCLEOTIDE SEQUENCE [LARGE SCALE GENOMIC DNA]</scope>
    <source>
        <strain evidence="2 3">AvVan</strain>
    </source>
</reference>
<dbReference type="PANTHER" id="PTHR42964:SF1">
    <property type="entry name" value="POLYKETIDE BIOSYNTHESIS ENOYL-COA HYDRATASE PKSH-RELATED"/>
    <property type="match status" value="1"/>
</dbReference>
<protein>
    <submittedName>
        <fullName evidence="2">Enoyl-CoA hydratase/isomerase family protein</fullName>
    </submittedName>
</protein>
<dbReference type="SUPFAM" id="SSF52096">
    <property type="entry name" value="ClpP/crotonase"/>
    <property type="match status" value="1"/>
</dbReference>
<comment type="similarity">
    <text evidence="1">Belongs to the enoyl-CoA hydratase/isomerase family.</text>
</comment>
<comment type="caution">
    <text evidence="2">The sequence shown here is derived from an EMBL/GenBank/DDBJ whole genome shotgun (WGS) entry which is preliminary data.</text>
</comment>
<gene>
    <name evidence="2" type="ORF">E7Y31_23325</name>
</gene>
<keyword evidence="3" id="KW-1185">Reference proteome</keyword>
<proteinExistence type="inferred from homology"/>
<dbReference type="OrthoDB" id="9777711at2"/>
<dbReference type="CDD" id="cd06558">
    <property type="entry name" value="crotonase-like"/>
    <property type="match status" value="1"/>
</dbReference>
<dbReference type="InterPro" id="IPR001753">
    <property type="entry name" value="Enoyl-CoA_hydra/iso"/>
</dbReference>